<evidence type="ECO:0000256" key="2">
    <source>
        <dbReference type="ARBA" id="ARBA00023002"/>
    </source>
</evidence>
<dbReference type="SUPFAM" id="SSF51905">
    <property type="entry name" value="FAD/NAD(P)-binding domain"/>
    <property type="match status" value="1"/>
</dbReference>
<accession>A0ABW7YST4</accession>
<dbReference type="PRINTS" id="PR00469">
    <property type="entry name" value="PNDRDTASEII"/>
</dbReference>
<dbReference type="PANTHER" id="PTHR48105">
    <property type="entry name" value="THIOREDOXIN REDUCTASE 1-RELATED-RELATED"/>
    <property type="match status" value="1"/>
</dbReference>
<organism evidence="5 6">
    <name type="scientific">Nonomuraea typhae</name>
    <dbReference type="NCBI Taxonomy" id="2603600"/>
    <lineage>
        <taxon>Bacteria</taxon>
        <taxon>Bacillati</taxon>
        <taxon>Actinomycetota</taxon>
        <taxon>Actinomycetes</taxon>
        <taxon>Streptosporangiales</taxon>
        <taxon>Streptosporangiaceae</taxon>
        <taxon>Nonomuraea</taxon>
    </lineage>
</organism>
<dbReference type="PRINTS" id="PR00368">
    <property type="entry name" value="FADPNR"/>
</dbReference>
<dbReference type="Proteomes" id="UP001612741">
    <property type="component" value="Unassembled WGS sequence"/>
</dbReference>
<dbReference type="Gene3D" id="3.50.50.60">
    <property type="entry name" value="FAD/NAD(P)-binding domain"/>
    <property type="match status" value="2"/>
</dbReference>
<keyword evidence="1" id="KW-0285">Flavoprotein</keyword>
<comment type="caution">
    <text evidence="5">The sequence shown here is derived from an EMBL/GenBank/DDBJ whole genome shotgun (WGS) entry which is preliminary data.</text>
</comment>
<dbReference type="Pfam" id="PF07992">
    <property type="entry name" value="Pyr_redox_2"/>
    <property type="match status" value="2"/>
</dbReference>
<name>A0ABW7YST4_9ACTN</name>
<feature type="domain" description="FAD/NAD(P)-binding" evidence="4">
    <location>
        <begin position="181"/>
        <end position="279"/>
    </location>
</feature>
<proteinExistence type="predicted"/>
<dbReference type="InterPro" id="IPR023753">
    <property type="entry name" value="FAD/NAD-binding_dom"/>
</dbReference>
<evidence type="ECO:0000313" key="5">
    <source>
        <dbReference type="EMBL" id="MFI6498966.1"/>
    </source>
</evidence>
<dbReference type="RefSeq" id="WP_397082199.1">
    <property type="nucleotide sequence ID" value="NZ_JBITGY010000004.1"/>
</dbReference>
<comment type="catalytic activity">
    <reaction evidence="3">
        <text>[thioredoxin]-dithiol + NADP(+) = [thioredoxin]-disulfide + NADPH + H(+)</text>
        <dbReference type="Rhea" id="RHEA:20345"/>
        <dbReference type="Rhea" id="RHEA-COMP:10698"/>
        <dbReference type="Rhea" id="RHEA-COMP:10700"/>
        <dbReference type="ChEBI" id="CHEBI:15378"/>
        <dbReference type="ChEBI" id="CHEBI:29950"/>
        <dbReference type="ChEBI" id="CHEBI:50058"/>
        <dbReference type="ChEBI" id="CHEBI:57783"/>
        <dbReference type="ChEBI" id="CHEBI:58349"/>
        <dbReference type="EC" id="1.8.1.9"/>
    </reaction>
</comment>
<dbReference type="EMBL" id="JBITGY010000004">
    <property type="protein sequence ID" value="MFI6498966.1"/>
    <property type="molecule type" value="Genomic_DNA"/>
</dbReference>
<dbReference type="InterPro" id="IPR050097">
    <property type="entry name" value="Ferredoxin-NADP_redctase_2"/>
</dbReference>
<evidence type="ECO:0000256" key="1">
    <source>
        <dbReference type="ARBA" id="ARBA00022630"/>
    </source>
</evidence>
<feature type="domain" description="FAD/NAD(P)-binding" evidence="4">
    <location>
        <begin position="2"/>
        <end position="139"/>
    </location>
</feature>
<evidence type="ECO:0000259" key="4">
    <source>
        <dbReference type="Pfam" id="PF07992"/>
    </source>
</evidence>
<evidence type="ECO:0000256" key="3">
    <source>
        <dbReference type="ARBA" id="ARBA00048132"/>
    </source>
</evidence>
<gene>
    <name evidence="5" type="ORF">ACIBG2_16380</name>
</gene>
<dbReference type="InterPro" id="IPR036188">
    <property type="entry name" value="FAD/NAD-bd_sf"/>
</dbReference>
<keyword evidence="6" id="KW-1185">Reference proteome</keyword>
<keyword evidence="2" id="KW-0560">Oxidoreductase</keyword>
<sequence length="303" mass="32317">MYDVTIVGAGPAGASAALLLARARRRVLVLDTGEGRNSASRGVHLLLSREGSEPARLRRESWEQLSPYPDLDTRRIAAVTAAGERDGFEVTLADGDVVASRRLLLATGVRDLLPPVDGLAEHWGRSAFLCPYCDGWEARDQAMGTLITDAESLHFADRLLRWSGDLSAFRHGAFAIPGEQRDRLRAAGLTVYDSPVARVRGVEGRMKEVVLADGTVVACSALFVHPETEQRSGLARELGCTVLEDDSVEIDFANATSVPGVYAAGDMARTAYQPTPIAYVAAAATSGLVAATFIDTDLYGSTG</sequence>
<protein>
    <submittedName>
        <fullName evidence="5">NAD(P)/FAD-dependent oxidoreductase</fullName>
    </submittedName>
</protein>
<evidence type="ECO:0000313" key="6">
    <source>
        <dbReference type="Proteomes" id="UP001612741"/>
    </source>
</evidence>
<reference evidence="5 6" key="1">
    <citation type="submission" date="2024-10" db="EMBL/GenBank/DDBJ databases">
        <title>The Natural Products Discovery Center: Release of the First 8490 Sequenced Strains for Exploring Actinobacteria Biosynthetic Diversity.</title>
        <authorList>
            <person name="Kalkreuter E."/>
            <person name="Kautsar S.A."/>
            <person name="Yang D."/>
            <person name="Bader C.D."/>
            <person name="Teijaro C.N."/>
            <person name="Fluegel L."/>
            <person name="Davis C.M."/>
            <person name="Simpson J.R."/>
            <person name="Lauterbach L."/>
            <person name="Steele A.D."/>
            <person name="Gui C."/>
            <person name="Meng S."/>
            <person name="Li G."/>
            <person name="Viehrig K."/>
            <person name="Ye F."/>
            <person name="Su P."/>
            <person name="Kiefer A.F."/>
            <person name="Nichols A."/>
            <person name="Cepeda A.J."/>
            <person name="Yan W."/>
            <person name="Fan B."/>
            <person name="Jiang Y."/>
            <person name="Adhikari A."/>
            <person name="Zheng C.-J."/>
            <person name="Schuster L."/>
            <person name="Cowan T.M."/>
            <person name="Smanski M.J."/>
            <person name="Chevrette M.G."/>
            <person name="De Carvalho L.P.S."/>
            <person name="Shen B."/>
        </authorList>
    </citation>
    <scope>NUCLEOTIDE SEQUENCE [LARGE SCALE GENOMIC DNA]</scope>
    <source>
        <strain evidence="5 6">NPDC050545</strain>
    </source>
</reference>